<dbReference type="InterPro" id="IPR013424">
    <property type="entry name" value="Ice-binding_C"/>
</dbReference>
<dbReference type="NCBIfam" id="NF038125">
    <property type="entry name" value="PEP_CTERM_THxN"/>
    <property type="match status" value="1"/>
</dbReference>
<dbReference type="Proteomes" id="UP000323161">
    <property type="component" value="Unassembled WGS sequence"/>
</dbReference>
<gene>
    <name evidence="3" type="ORF">FWJ25_14805</name>
</gene>
<feature type="chain" id="PRO_5022748380" evidence="1">
    <location>
        <begin position="21"/>
        <end position="246"/>
    </location>
</feature>
<evidence type="ECO:0000256" key="1">
    <source>
        <dbReference type="SAM" id="SignalP"/>
    </source>
</evidence>
<evidence type="ECO:0000259" key="2">
    <source>
        <dbReference type="Pfam" id="PF07589"/>
    </source>
</evidence>
<evidence type="ECO:0000313" key="4">
    <source>
        <dbReference type="Proteomes" id="UP000323161"/>
    </source>
</evidence>
<comment type="caution">
    <text evidence="3">The sequence shown here is derived from an EMBL/GenBank/DDBJ whole genome shotgun (WGS) entry which is preliminary data.</text>
</comment>
<dbReference type="EMBL" id="VTUU01000008">
    <property type="protein sequence ID" value="KAA1172054.1"/>
    <property type="molecule type" value="Genomic_DNA"/>
</dbReference>
<dbReference type="Pfam" id="PF07589">
    <property type="entry name" value="PEP-CTERM"/>
    <property type="match status" value="1"/>
</dbReference>
<name>A0A5B0VC40_9GAMM</name>
<evidence type="ECO:0000313" key="3">
    <source>
        <dbReference type="EMBL" id="KAA1172054.1"/>
    </source>
</evidence>
<dbReference type="NCBIfam" id="NF038131">
    <property type="entry name" value="choice_anch_K"/>
    <property type="match status" value="1"/>
</dbReference>
<organism evidence="3 4">
    <name type="scientific">Marinobacter salinexigens</name>
    <dbReference type="NCBI Taxonomy" id="2919747"/>
    <lineage>
        <taxon>Bacteria</taxon>
        <taxon>Pseudomonadati</taxon>
        <taxon>Pseudomonadota</taxon>
        <taxon>Gammaproteobacteria</taxon>
        <taxon>Pseudomonadales</taxon>
        <taxon>Marinobacteraceae</taxon>
        <taxon>Marinobacter</taxon>
    </lineage>
</organism>
<proteinExistence type="predicted"/>
<protein>
    <submittedName>
        <fullName evidence="3">PEP-CTERM sorting domain-containing protein</fullName>
    </submittedName>
</protein>
<sequence>MLKSIVGGVALLTVSGVAAAFPVNLDSVSGQWVDAVGGQNVTGEGTNQIRWGGSYGNKSGYGFEANPLLPQTINDASPFVLGEFTHYNYEIPSDSAIDSVNLDVYASFSNGGGAVATGPFTFNFLHNETPNNAEVEHEVCGFLCQIFPWVGPHTEITEDGPVDDIVQILFDEAVLSSEFVLDGYVYSLSLLGFEGNATELYTEENGDTSVKLLASLNVSSVPEPGTIGLLGLGLLGLGVLSRKKAA</sequence>
<feature type="signal peptide" evidence="1">
    <location>
        <begin position="1"/>
        <end position="20"/>
    </location>
</feature>
<keyword evidence="4" id="KW-1185">Reference proteome</keyword>
<keyword evidence="1" id="KW-0732">Signal</keyword>
<reference evidence="3 4" key="1">
    <citation type="submission" date="2019-08" db="EMBL/GenBank/DDBJ databases">
        <title>Marinobacter ZYF650 sp. nov., a marine bacterium isolated from seawater of the Mariana trench.</title>
        <authorList>
            <person name="Ahmad W."/>
        </authorList>
    </citation>
    <scope>NUCLEOTIDE SEQUENCE [LARGE SCALE GENOMIC DNA]</scope>
    <source>
        <strain evidence="3 4">ZYF650</strain>
    </source>
</reference>
<dbReference type="NCBIfam" id="TIGR02595">
    <property type="entry name" value="PEP_CTERM"/>
    <property type="match status" value="1"/>
</dbReference>
<dbReference type="AlphaFoldDB" id="A0A5B0VC40"/>
<dbReference type="InterPro" id="IPR047995">
    <property type="entry name" value="Choice_anch_K"/>
</dbReference>
<feature type="domain" description="Ice-binding protein C-terminal" evidence="2">
    <location>
        <begin position="220"/>
        <end position="243"/>
    </location>
</feature>
<accession>A0A5B0VC40</accession>